<dbReference type="AlphaFoldDB" id="A0A811QG80"/>
<name>A0A811QG80_9POAL</name>
<feature type="compositionally biased region" description="Basic and acidic residues" evidence="1">
    <location>
        <begin position="38"/>
        <end position="53"/>
    </location>
</feature>
<evidence type="ECO:0000256" key="1">
    <source>
        <dbReference type="SAM" id="MobiDB-lite"/>
    </source>
</evidence>
<feature type="region of interest" description="Disordered" evidence="1">
    <location>
        <begin position="35"/>
        <end position="60"/>
    </location>
</feature>
<organism evidence="2 3">
    <name type="scientific">Miscanthus lutarioriparius</name>
    <dbReference type="NCBI Taxonomy" id="422564"/>
    <lineage>
        <taxon>Eukaryota</taxon>
        <taxon>Viridiplantae</taxon>
        <taxon>Streptophyta</taxon>
        <taxon>Embryophyta</taxon>
        <taxon>Tracheophyta</taxon>
        <taxon>Spermatophyta</taxon>
        <taxon>Magnoliopsida</taxon>
        <taxon>Liliopsida</taxon>
        <taxon>Poales</taxon>
        <taxon>Poaceae</taxon>
        <taxon>PACMAD clade</taxon>
        <taxon>Panicoideae</taxon>
        <taxon>Andropogonodae</taxon>
        <taxon>Andropogoneae</taxon>
        <taxon>Saccharinae</taxon>
        <taxon>Miscanthus</taxon>
    </lineage>
</organism>
<comment type="caution">
    <text evidence="2">The sequence shown here is derived from an EMBL/GenBank/DDBJ whole genome shotgun (WGS) entry which is preliminary data.</text>
</comment>
<protein>
    <submittedName>
        <fullName evidence="2">Uncharacterized protein</fullName>
    </submittedName>
</protein>
<keyword evidence="3" id="KW-1185">Reference proteome</keyword>
<dbReference type="EMBL" id="CAJGYO010000009">
    <property type="protein sequence ID" value="CAD6255089.1"/>
    <property type="molecule type" value="Genomic_DNA"/>
</dbReference>
<sequence>MAWTQARRTGVQDGRTDRAESYSYKKWMAAAETAAAANREERSNATQMERTEELGGDEEDAMRLLNPGGIRVEEADATEILGGIKARAPRPHEYDCDAGESESGGGGVWLGIEEGRETAAGEKHGSGVRAGAPEAEPLFWAPTPLVGSQKRSSPAWCLVRLRGSVPELAEESVRETH</sequence>
<proteinExistence type="predicted"/>
<feature type="region of interest" description="Disordered" evidence="1">
    <location>
        <begin position="1"/>
        <end position="20"/>
    </location>
</feature>
<dbReference type="Proteomes" id="UP000604825">
    <property type="component" value="Unassembled WGS sequence"/>
</dbReference>
<accession>A0A811QG80</accession>
<evidence type="ECO:0000313" key="2">
    <source>
        <dbReference type="EMBL" id="CAD6255089.1"/>
    </source>
</evidence>
<gene>
    <name evidence="2" type="ORF">NCGR_LOCUS38685</name>
</gene>
<feature type="region of interest" description="Disordered" evidence="1">
    <location>
        <begin position="84"/>
        <end position="110"/>
    </location>
</feature>
<reference evidence="2" key="1">
    <citation type="submission" date="2020-10" db="EMBL/GenBank/DDBJ databases">
        <authorList>
            <person name="Han B."/>
            <person name="Lu T."/>
            <person name="Zhao Q."/>
            <person name="Huang X."/>
            <person name="Zhao Y."/>
        </authorList>
    </citation>
    <scope>NUCLEOTIDE SEQUENCE</scope>
</reference>
<evidence type="ECO:0000313" key="3">
    <source>
        <dbReference type="Proteomes" id="UP000604825"/>
    </source>
</evidence>